<accession>A0ABQ0A502</accession>
<dbReference type="PANTHER" id="PTHR11482">
    <property type="entry name" value="ARGININE/DIAMINOPIMELATE/ORNITHINE DECARBOXYLASE"/>
    <property type="match status" value="1"/>
</dbReference>
<evidence type="ECO:0000313" key="9">
    <source>
        <dbReference type="EMBL" id="GAA6166728.1"/>
    </source>
</evidence>
<sequence length="389" mass="42571">MASVSLPAPPVTISPASEAEIYRKAIETHGSPLLVINPAKIRRAYRSLNDALPGVGLYFAIKANPHRAVVKTLAECGASFDIATSGEIELLREIKVRGDNCIHTHPIKRDKDIRDALRYGCTKFVVDNLEEIKKFIPYRNRVGILLRVSFPNPNSPVDLSKKFGCTPDNAIQLAETATEMGIKIKGFSFHAGSQCACPENHTHAVERCAELLMHYNETHEQNMSILDIGGGFPVPYDNGTPDIESFCAPIRNALKLLPEHIAVIAEPGRFLVADAATAVSTVIGVADRCDGRWYYLDDGVYGSYSGRIYDHANYPIRVFSDETSVTHPTIMAGPTCDSIDVFAENINIPELKIGDLVVGEMMGAYTNATATDFNLFPRAKIIESTDAAF</sequence>
<comment type="cofactor">
    <cofactor evidence="1">
        <name>pyridoxal 5'-phosphate</name>
        <dbReference type="ChEBI" id="CHEBI:597326"/>
    </cofactor>
</comment>
<dbReference type="InterPro" id="IPR029066">
    <property type="entry name" value="PLP-binding_barrel"/>
</dbReference>
<dbReference type="InterPro" id="IPR022644">
    <property type="entry name" value="De-COase2_N"/>
</dbReference>
<evidence type="ECO:0000256" key="3">
    <source>
        <dbReference type="ARBA" id="ARBA00022898"/>
    </source>
</evidence>
<dbReference type="CDD" id="cd00622">
    <property type="entry name" value="PLPDE_III_ODC"/>
    <property type="match status" value="1"/>
</dbReference>
<dbReference type="InterPro" id="IPR002433">
    <property type="entry name" value="Orn_de-COase"/>
</dbReference>
<keyword evidence="3" id="KW-0663">Pyridoxal phosphate</keyword>
<keyword evidence="10" id="KW-1185">Reference proteome</keyword>
<dbReference type="SUPFAM" id="SSF50621">
    <property type="entry name" value="Alanine racemase C-terminal domain-like"/>
    <property type="match status" value="1"/>
</dbReference>
<name>A0ABQ0A502_9GAMM</name>
<evidence type="ECO:0000256" key="5">
    <source>
        <dbReference type="ARBA" id="ARBA00034115"/>
    </source>
</evidence>
<evidence type="ECO:0000256" key="4">
    <source>
        <dbReference type="ARBA" id="ARBA00023239"/>
    </source>
</evidence>
<comment type="pathway">
    <text evidence="5">Amine and polyamine biosynthesis; putrescine biosynthesis via L-ornithine pathway; putrescine from L-ornithine: step 1/1.</text>
</comment>
<comment type="catalytic activity">
    <reaction evidence="7">
        <text>L-ornithine + H(+) = putrescine + CO2</text>
        <dbReference type="Rhea" id="RHEA:22964"/>
        <dbReference type="ChEBI" id="CHEBI:15378"/>
        <dbReference type="ChEBI" id="CHEBI:16526"/>
        <dbReference type="ChEBI" id="CHEBI:46911"/>
        <dbReference type="ChEBI" id="CHEBI:326268"/>
        <dbReference type="EC" id="4.1.1.17"/>
    </reaction>
</comment>
<proteinExistence type="inferred from homology"/>
<evidence type="ECO:0000256" key="6">
    <source>
        <dbReference type="ARBA" id="ARBA00034138"/>
    </source>
</evidence>
<dbReference type="InterPro" id="IPR009006">
    <property type="entry name" value="Ala_racemase/Decarboxylase_C"/>
</dbReference>
<dbReference type="Pfam" id="PF02784">
    <property type="entry name" value="Orn_Arg_deC_N"/>
    <property type="match status" value="1"/>
</dbReference>
<dbReference type="Gene3D" id="2.40.37.10">
    <property type="entry name" value="Lyase, Ornithine Decarboxylase, Chain A, domain 1"/>
    <property type="match status" value="1"/>
</dbReference>
<gene>
    <name evidence="9" type="ORF">NBRC116591_05380</name>
</gene>
<dbReference type="RefSeq" id="WP_233087207.1">
    <property type="nucleotide sequence ID" value="NZ_BAABWN010000002.1"/>
</dbReference>
<dbReference type="Proteomes" id="UP001465153">
    <property type="component" value="Unassembled WGS sequence"/>
</dbReference>
<feature type="domain" description="Orn/DAP/Arg decarboxylase 2 N-terminal" evidence="8">
    <location>
        <begin position="39"/>
        <end position="273"/>
    </location>
</feature>
<evidence type="ECO:0000256" key="7">
    <source>
        <dbReference type="ARBA" id="ARBA00049127"/>
    </source>
</evidence>
<comment type="caution">
    <text evidence="9">The sequence shown here is derived from an EMBL/GenBank/DDBJ whole genome shotgun (WGS) entry which is preliminary data.</text>
</comment>
<dbReference type="Gene3D" id="3.20.20.10">
    <property type="entry name" value="Alanine racemase"/>
    <property type="match status" value="1"/>
</dbReference>
<protein>
    <recommendedName>
        <fullName evidence="6">ornithine decarboxylase</fullName>
        <ecNumber evidence="6">4.1.1.17</ecNumber>
    </recommendedName>
</protein>
<dbReference type="PROSITE" id="PS00878">
    <property type="entry name" value="ODR_DC_2_1"/>
    <property type="match status" value="1"/>
</dbReference>
<evidence type="ECO:0000259" key="8">
    <source>
        <dbReference type="Pfam" id="PF02784"/>
    </source>
</evidence>
<reference evidence="9 10" key="1">
    <citation type="submission" date="2024-04" db="EMBL/GenBank/DDBJ databases">
        <title>Draft genome sequence of Sessilibacter corallicola NBRC 116591.</title>
        <authorList>
            <person name="Miyakawa T."/>
            <person name="Kusuya Y."/>
            <person name="Miura T."/>
        </authorList>
    </citation>
    <scope>NUCLEOTIDE SEQUENCE [LARGE SCALE GENOMIC DNA]</scope>
    <source>
        <strain evidence="9 10">KU-00831-HH</strain>
    </source>
</reference>
<dbReference type="PRINTS" id="PR01179">
    <property type="entry name" value="ODADCRBXLASE"/>
</dbReference>
<dbReference type="InterPro" id="IPR000183">
    <property type="entry name" value="Orn/DAP/Arg_de-COase"/>
</dbReference>
<dbReference type="EMBL" id="BAABWN010000002">
    <property type="protein sequence ID" value="GAA6166728.1"/>
    <property type="molecule type" value="Genomic_DNA"/>
</dbReference>
<organism evidence="9 10">
    <name type="scientific">Sessilibacter corallicola</name>
    <dbReference type="NCBI Taxonomy" id="2904075"/>
    <lineage>
        <taxon>Bacteria</taxon>
        <taxon>Pseudomonadati</taxon>
        <taxon>Pseudomonadota</taxon>
        <taxon>Gammaproteobacteria</taxon>
        <taxon>Cellvibrionales</taxon>
        <taxon>Cellvibrionaceae</taxon>
        <taxon>Sessilibacter</taxon>
    </lineage>
</organism>
<evidence type="ECO:0000256" key="1">
    <source>
        <dbReference type="ARBA" id="ARBA00001933"/>
    </source>
</evidence>
<dbReference type="PANTHER" id="PTHR11482:SF6">
    <property type="entry name" value="ORNITHINE DECARBOXYLASE 1-RELATED"/>
    <property type="match status" value="1"/>
</dbReference>
<keyword evidence="4" id="KW-0456">Lyase</keyword>
<comment type="similarity">
    <text evidence="2">Belongs to the Orn/Lys/Arg decarboxylase class-II family.</text>
</comment>
<dbReference type="PRINTS" id="PR01182">
    <property type="entry name" value="ORNDCRBXLASE"/>
</dbReference>
<evidence type="ECO:0000313" key="10">
    <source>
        <dbReference type="Proteomes" id="UP001465153"/>
    </source>
</evidence>
<evidence type="ECO:0000256" key="2">
    <source>
        <dbReference type="ARBA" id="ARBA00008872"/>
    </source>
</evidence>
<dbReference type="InterPro" id="IPR022653">
    <property type="entry name" value="De-COase2_pyr-phos_BS"/>
</dbReference>
<dbReference type="SUPFAM" id="SSF51419">
    <property type="entry name" value="PLP-binding barrel"/>
    <property type="match status" value="1"/>
</dbReference>
<dbReference type="EC" id="4.1.1.17" evidence="6"/>